<name>A0ABQ4N1V3_9BACL</name>
<gene>
    <name evidence="1" type="ORF">PACILC2_07170</name>
</gene>
<dbReference type="Proteomes" id="UP000680304">
    <property type="component" value="Unassembled WGS sequence"/>
</dbReference>
<dbReference type="EMBL" id="BOVJ01000021">
    <property type="protein sequence ID" value="GIQ62149.1"/>
    <property type="molecule type" value="Genomic_DNA"/>
</dbReference>
<evidence type="ECO:0000313" key="2">
    <source>
        <dbReference type="Proteomes" id="UP000680304"/>
    </source>
</evidence>
<evidence type="ECO:0000313" key="1">
    <source>
        <dbReference type="EMBL" id="GIQ62149.1"/>
    </source>
</evidence>
<proteinExistence type="predicted"/>
<keyword evidence="2" id="KW-1185">Reference proteome</keyword>
<protein>
    <submittedName>
        <fullName evidence="1">Uncharacterized protein</fullName>
    </submittedName>
</protein>
<sequence length="87" mass="9723">MAVRYMTDAEARYIMHAVGGDPLIASYLDNQAAYGYDMRQTMAGLPVCPACERAALHHERGIVCPTCGYRGPSSHKMRDHINGMMYR</sequence>
<organism evidence="1 2">
    <name type="scientific">Paenibacillus cisolokensis</name>
    <dbReference type="NCBI Taxonomy" id="1658519"/>
    <lineage>
        <taxon>Bacteria</taxon>
        <taxon>Bacillati</taxon>
        <taxon>Bacillota</taxon>
        <taxon>Bacilli</taxon>
        <taxon>Bacillales</taxon>
        <taxon>Paenibacillaceae</taxon>
        <taxon>Paenibacillus</taxon>
    </lineage>
</organism>
<comment type="caution">
    <text evidence="1">The sequence shown here is derived from an EMBL/GenBank/DDBJ whole genome shotgun (WGS) entry which is preliminary data.</text>
</comment>
<accession>A0ABQ4N1V3</accession>
<reference evidence="1 2" key="1">
    <citation type="submission" date="2021-04" db="EMBL/GenBank/DDBJ databases">
        <title>Draft genome sequence of Paenibacillus cisolokensis, LC2-13A.</title>
        <authorList>
            <person name="Uke A."/>
            <person name="Chhe C."/>
            <person name="Baramee S."/>
            <person name="Kosugi A."/>
        </authorList>
    </citation>
    <scope>NUCLEOTIDE SEQUENCE [LARGE SCALE GENOMIC DNA]</scope>
    <source>
        <strain evidence="1 2">LC2-13A</strain>
    </source>
</reference>